<dbReference type="EC" id="2.7.6.2" evidence="5"/>
<dbReference type="CDD" id="cd07995">
    <property type="entry name" value="TPK"/>
    <property type="match status" value="1"/>
</dbReference>
<reference evidence="8" key="1">
    <citation type="submission" date="2016-09" db="EMBL/GenBank/DDBJ databases">
        <authorList>
            <person name="Gulvik C.A."/>
        </authorList>
    </citation>
    <scope>NUCLEOTIDE SEQUENCE [LARGE SCALE GENOMIC DNA]</scope>
    <source>
        <strain evidence="8">LMG 8895</strain>
    </source>
</reference>
<gene>
    <name evidence="7" type="ORF">BCR25_03560</name>
</gene>
<dbReference type="Pfam" id="PF04265">
    <property type="entry name" value="TPK_B1_binding"/>
    <property type="match status" value="1"/>
</dbReference>
<dbReference type="GO" id="GO:0009229">
    <property type="term" value="P:thiamine diphosphate biosynthetic process"/>
    <property type="evidence" value="ECO:0007669"/>
    <property type="project" value="InterPro"/>
</dbReference>
<dbReference type="InterPro" id="IPR007373">
    <property type="entry name" value="Thiamin_PyroPKinase_B1-bd"/>
</dbReference>
<evidence type="ECO:0000256" key="3">
    <source>
        <dbReference type="ARBA" id="ARBA00022777"/>
    </source>
</evidence>
<keyword evidence="8" id="KW-1185">Reference proteome</keyword>
<dbReference type="GO" id="GO:0005524">
    <property type="term" value="F:ATP binding"/>
    <property type="evidence" value="ECO:0007669"/>
    <property type="project" value="UniProtKB-KW"/>
</dbReference>
<comment type="caution">
    <text evidence="7">The sequence shown here is derived from an EMBL/GenBank/DDBJ whole genome shotgun (WGS) entry which is preliminary data.</text>
</comment>
<accession>A0A1E5GVF5</accession>
<evidence type="ECO:0000256" key="2">
    <source>
        <dbReference type="ARBA" id="ARBA00022741"/>
    </source>
</evidence>
<keyword evidence="4" id="KW-0067">ATP-binding</keyword>
<evidence type="ECO:0000259" key="6">
    <source>
        <dbReference type="SMART" id="SM00983"/>
    </source>
</evidence>
<protein>
    <recommendedName>
        <fullName evidence="5">Thiamine diphosphokinase</fullName>
        <ecNumber evidence="5">2.7.6.2</ecNumber>
    </recommendedName>
</protein>
<dbReference type="InterPro" id="IPR036759">
    <property type="entry name" value="TPK_catalytic_sf"/>
</dbReference>
<dbReference type="InterPro" id="IPR007371">
    <property type="entry name" value="TPK_catalytic"/>
</dbReference>
<dbReference type="Pfam" id="PF04263">
    <property type="entry name" value="TPK_catalytic"/>
    <property type="match status" value="1"/>
</dbReference>
<evidence type="ECO:0000313" key="7">
    <source>
        <dbReference type="EMBL" id="OEG16686.1"/>
    </source>
</evidence>
<dbReference type="GO" id="GO:0016301">
    <property type="term" value="F:kinase activity"/>
    <property type="evidence" value="ECO:0007669"/>
    <property type="project" value="UniProtKB-KW"/>
</dbReference>
<dbReference type="NCBIfam" id="TIGR01378">
    <property type="entry name" value="thi_PPkinase"/>
    <property type="match status" value="1"/>
</dbReference>
<dbReference type="InterPro" id="IPR006282">
    <property type="entry name" value="Thi_PPkinase"/>
</dbReference>
<evidence type="ECO:0000313" key="8">
    <source>
        <dbReference type="Proteomes" id="UP000095094"/>
    </source>
</evidence>
<dbReference type="OrthoDB" id="9804377at2"/>
<dbReference type="PANTHER" id="PTHR41299">
    <property type="entry name" value="THIAMINE PYROPHOSPHOKINASE"/>
    <property type="match status" value="1"/>
</dbReference>
<dbReference type="SMART" id="SM00983">
    <property type="entry name" value="TPK_B1_binding"/>
    <property type="match status" value="1"/>
</dbReference>
<name>A0A1E5GVF5_9ENTE</name>
<sequence>MEILLVAGGSPKEWPQLEITQFDYLVGIDRGSLYSLEQGWKLDLAVGDFDSLSEEEFEIVQKKAGEIEQAQAEKDFTDTQLGLIRAFERFPKAQVTIIGATGGRADHFLSNLWLPLEPKFRSFAEQIQLKDRQNSITYYSPGSYTVKKEAHMTYLAYCCLTPVKGLTLTESKYTLDHVEVPVPTSYASNEFVGNTASFSFDSGMIAVIQSRDLTKKS</sequence>
<dbReference type="GO" id="GO:0006772">
    <property type="term" value="P:thiamine metabolic process"/>
    <property type="evidence" value="ECO:0007669"/>
    <property type="project" value="UniProtKB-UniRule"/>
</dbReference>
<proteinExistence type="predicted"/>
<dbReference type="GO" id="GO:0030975">
    <property type="term" value="F:thiamine binding"/>
    <property type="evidence" value="ECO:0007669"/>
    <property type="project" value="InterPro"/>
</dbReference>
<dbReference type="EMBL" id="MIJY01000012">
    <property type="protein sequence ID" value="OEG16686.1"/>
    <property type="molecule type" value="Genomic_DNA"/>
</dbReference>
<dbReference type="AlphaFoldDB" id="A0A1E5GVF5"/>
<keyword evidence="3 7" id="KW-0418">Kinase</keyword>
<dbReference type="PANTHER" id="PTHR41299:SF1">
    <property type="entry name" value="THIAMINE PYROPHOSPHOKINASE"/>
    <property type="match status" value="1"/>
</dbReference>
<feature type="domain" description="Thiamin pyrophosphokinase thiamin-binding" evidence="6">
    <location>
        <begin position="142"/>
        <end position="206"/>
    </location>
</feature>
<dbReference type="RefSeq" id="WP_069663083.1">
    <property type="nucleotide sequence ID" value="NZ_JBHUJJ010000001.1"/>
</dbReference>
<evidence type="ECO:0000256" key="1">
    <source>
        <dbReference type="ARBA" id="ARBA00022679"/>
    </source>
</evidence>
<keyword evidence="2" id="KW-0547">Nucleotide-binding</keyword>
<evidence type="ECO:0000256" key="4">
    <source>
        <dbReference type="ARBA" id="ARBA00022840"/>
    </source>
</evidence>
<dbReference type="SUPFAM" id="SSF63999">
    <property type="entry name" value="Thiamin pyrophosphokinase, catalytic domain"/>
    <property type="match status" value="1"/>
</dbReference>
<organism evidence="7 8">
    <name type="scientific">Enterococcus termitis</name>
    <dbReference type="NCBI Taxonomy" id="332950"/>
    <lineage>
        <taxon>Bacteria</taxon>
        <taxon>Bacillati</taxon>
        <taxon>Bacillota</taxon>
        <taxon>Bacilli</taxon>
        <taxon>Lactobacillales</taxon>
        <taxon>Enterococcaceae</taxon>
        <taxon>Enterococcus</taxon>
    </lineage>
</organism>
<dbReference type="GO" id="GO:0004788">
    <property type="term" value="F:thiamine diphosphokinase activity"/>
    <property type="evidence" value="ECO:0007669"/>
    <property type="project" value="UniProtKB-UniRule"/>
</dbReference>
<dbReference type="InterPro" id="IPR053149">
    <property type="entry name" value="TPK"/>
</dbReference>
<dbReference type="Proteomes" id="UP000095094">
    <property type="component" value="Unassembled WGS sequence"/>
</dbReference>
<dbReference type="Gene3D" id="3.40.50.10240">
    <property type="entry name" value="Thiamin pyrophosphokinase, catalytic domain"/>
    <property type="match status" value="1"/>
</dbReference>
<keyword evidence="1" id="KW-0808">Transferase</keyword>
<evidence type="ECO:0000256" key="5">
    <source>
        <dbReference type="NCBIfam" id="TIGR01378"/>
    </source>
</evidence>